<accession>A0A0J7LTZ3</accession>
<dbReference type="Proteomes" id="UP000035900">
    <property type="component" value="Unassembled WGS sequence"/>
</dbReference>
<name>A0A0J7LTZ3_9FLAO</name>
<keyword evidence="2" id="KW-1185">Reference proteome</keyword>
<dbReference type="PANTHER" id="PTHR33639:SF2">
    <property type="entry name" value="DUF393 DOMAIN-CONTAINING PROTEIN"/>
    <property type="match status" value="1"/>
</dbReference>
<evidence type="ECO:0000313" key="1">
    <source>
        <dbReference type="EMBL" id="KMQ72405.1"/>
    </source>
</evidence>
<dbReference type="InterPro" id="IPR007263">
    <property type="entry name" value="DCC1-like"/>
</dbReference>
<dbReference type="OrthoDB" id="9785438at2"/>
<dbReference type="PATRIC" id="fig|1304281.5.peg.274"/>
<proteinExistence type="predicted"/>
<dbReference type="Pfam" id="PF04134">
    <property type="entry name" value="DCC1-like"/>
    <property type="match status" value="1"/>
</dbReference>
<sequence length="136" mass="15921">MDSSKYYIFYDGDCGFCNYWVKWILKNDKKDRFLFSPLQSDFGQSFLKDRNLATHDLKTIYLWKPGAFYLTKSQAIFAVGRILGGVNAVFGNMNFLPRILTDFIYDKVSENRMKLASQKCLVPDEKERGKFVERVE</sequence>
<protein>
    <submittedName>
        <fullName evidence="1">Thiol-disulfide oxidoreductase</fullName>
    </submittedName>
</protein>
<gene>
    <name evidence="1" type="ORF">ACM44_01290</name>
</gene>
<dbReference type="RefSeq" id="WP_048498309.1">
    <property type="nucleotide sequence ID" value="NZ_LFNG01000002.1"/>
</dbReference>
<dbReference type="PANTHER" id="PTHR33639">
    <property type="entry name" value="THIOL-DISULFIDE OXIDOREDUCTASE DCC"/>
    <property type="match status" value="1"/>
</dbReference>
<dbReference type="EMBL" id="LFNG01000002">
    <property type="protein sequence ID" value="KMQ72405.1"/>
    <property type="molecule type" value="Genomic_DNA"/>
</dbReference>
<reference evidence="1 2" key="1">
    <citation type="journal article" date="2004" name="Int. J. Syst. Evol. Microbiol.">
        <title>Kaistella koreensis gen. nov., sp. nov., a novel member of the Chryseobacterium-Bergeyella-Riemerella branch.</title>
        <authorList>
            <person name="Kim M.K."/>
            <person name="Im W.T."/>
            <person name="Shin Y.K."/>
            <person name="Lim J.H."/>
            <person name="Kim S.H."/>
            <person name="Lee B.C."/>
            <person name="Park M.Y."/>
            <person name="Lee K.Y."/>
            <person name="Lee S.T."/>
        </authorList>
    </citation>
    <scope>NUCLEOTIDE SEQUENCE [LARGE SCALE GENOMIC DNA]</scope>
    <source>
        <strain evidence="1 2">CCUG 49689</strain>
    </source>
</reference>
<dbReference type="GO" id="GO:0015035">
    <property type="term" value="F:protein-disulfide reductase activity"/>
    <property type="evidence" value="ECO:0007669"/>
    <property type="project" value="InterPro"/>
</dbReference>
<organism evidence="1 2">
    <name type="scientific">Chryseobacterium koreense CCUG 49689</name>
    <dbReference type="NCBI Taxonomy" id="1304281"/>
    <lineage>
        <taxon>Bacteria</taxon>
        <taxon>Pseudomonadati</taxon>
        <taxon>Bacteroidota</taxon>
        <taxon>Flavobacteriia</taxon>
        <taxon>Flavobacteriales</taxon>
        <taxon>Weeksellaceae</taxon>
        <taxon>Chryseobacterium group</taxon>
        <taxon>Chryseobacterium</taxon>
    </lineage>
</organism>
<evidence type="ECO:0000313" key="2">
    <source>
        <dbReference type="Proteomes" id="UP000035900"/>
    </source>
</evidence>
<dbReference type="STRING" id="1304281.ACM44_01290"/>
<comment type="caution">
    <text evidence="1">The sequence shown here is derived from an EMBL/GenBank/DDBJ whole genome shotgun (WGS) entry which is preliminary data.</text>
</comment>
<dbReference type="InterPro" id="IPR052927">
    <property type="entry name" value="DCC_oxidoreductase"/>
</dbReference>
<dbReference type="AlphaFoldDB" id="A0A0J7LTZ3"/>